<reference evidence="1" key="1">
    <citation type="journal article" date="2020" name="G3 (Bethesda)">
        <title>High-Quality Assemblies for Three Invasive Social Wasps from the &lt;i&gt;Vespula&lt;/i&gt; Genus.</title>
        <authorList>
            <person name="Harrop T.W.R."/>
            <person name="Guhlin J."/>
            <person name="McLaughlin G.M."/>
            <person name="Permina E."/>
            <person name="Stockwell P."/>
            <person name="Gilligan J."/>
            <person name="Le Lec M.F."/>
            <person name="Gruber M.A.M."/>
            <person name="Quinn O."/>
            <person name="Lovegrove M."/>
            <person name="Duncan E.J."/>
            <person name="Remnant E.J."/>
            <person name="Van Eeckhoven J."/>
            <person name="Graham B."/>
            <person name="Knapp R.A."/>
            <person name="Langford K.W."/>
            <person name="Kronenberg Z."/>
            <person name="Press M.O."/>
            <person name="Eacker S.M."/>
            <person name="Wilson-Rankin E.E."/>
            <person name="Purcell J."/>
            <person name="Lester P.J."/>
            <person name="Dearden P.K."/>
        </authorList>
    </citation>
    <scope>NUCLEOTIDE SEQUENCE</scope>
    <source>
        <strain evidence="1">Linc-1</strain>
    </source>
</reference>
<accession>A0A834J860</accession>
<dbReference type="Proteomes" id="UP000617340">
    <property type="component" value="Unassembled WGS sequence"/>
</dbReference>
<protein>
    <submittedName>
        <fullName evidence="1">Uncharacterized protein</fullName>
    </submittedName>
</protein>
<organism evidence="1 2">
    <name type="scientific">Vespula germanica</name>
    <name type="common">German yellow jacket</name>
    <name type="synonym">Paravespula germanica</name>
    <dbReference type="NCBI Taxonomy" id="30212"/>
    <lineage>
        <taxon>Eukaryota</taxon>
        <taxon>Metazoa</taxon>
        <taxon>Ecdysozoa</taxon>
        <taxon>Arthropoda</taxon>
        <taxon>Hexapoda</taxon>
        <taxon>Insecta</taxon>
        <taxon>Pterygota</taxon>
        <taxon>Neoptera</taxon>
        <taxon>Endopterygota</taxon>
        <taxon>Hymenoptera</taxon>
        <taxon>Apocrita</taxon>
        <taxon>Aculeata</taxon>
        <taxon>Vespoidea</taxon>
        <taxon>Vespidae</taxon>
        <taxon>Vespinae</taxon>
        <taxon>Vespula</taxon>
    </lineage>
</organism>
<dbReference type="EMBL" id="JACSDZ010000018">
    <property type="protein sequence ID" value="KAF7383698.1"/>
    <property type="molecule type" value="Genomic_DNA"/>
</dbReference>
<gene>
    <name evidence="1" type="ORF">HZH68_014455</name>
</gene>
<sequence length="152" mass="16532">MNSLHTSLRDIGDLMKSRALRNKMDAMVSVCLSRDKAAEERRGSVGPARVIWPIKIKVHVLSLGIQAIGSVEILSDKSGIVAGAYTNTELAPIARATTLYNSYLATNLDLLERISGEPIDSIPIQKIGSSNVRSTTQAPTIGSWSWKQRRSA</sequence>
<comment type="caution">
    <text evidence="1">The sequence shown here is derived from an EMBL/GenBank/DDBJ whole genome shotgun (WGS) entry which is preliminary data.</text>
</comment>
<keyword evidence="2" id="KW-1185">Reference proteome</keyword>
<dbReference type="AlphaFoldDB" id="A0A834J860"/>
<proteinExistence type="predicted"/>
<evidence type="ECO:0000313" key="1">
    <source>
        <dbReference type="EMBL" id="KAF7383698.1"/>
    </source>
</evidence>
<evidence type="ECO:0000313" key="2">
    <source>
        <dbReference type="Proteomes" id="UP000617340"/>
    </source>
</evidence>
<name>A0A834J860_VESGE</name>